<reference evidence="2" key="1">
    <citation type="submission" date="2020-02" db="EMBL/GenBank/DDBJ databases">
        <authorList>
            <person name="Meier V. D."/>
        </authorList>
    </citation>
    <scope>NUCLEOTIDE SEQUENCE</scope>
    <source>
        <strain evidence="2">AVDCRST_MAG38</strain>
    </source>
</reference>
<sequence>EPAAIRLLLALCRPHRLQRRRACRRPRLRGRDDGPRCPGCDGGRRGSPRADRRGAAQGRRRAAGRRGADRPGGPDPHPPSARCRLAGGRARPRRGLRRGAAGGHHGRLRTARCAHARRDRGDRARAGGALGRL</sequence>
<accession>A0A6J4RRP7</accession>
<organism evidence="2">
    <name type="scientific">uncultured Solirubrobacteraceae bacterium</name>
    <dbReference type="NCBI Taxonomy" id="1162706"/>
    <lineage>
        <taxon>Bacteria</taxon>
        <taxon>Bacillati</taxon>
        <taxon>Actinomycetota</taxon>
        <taxon>Thermoleophilia</taxon>
        <taxon>Solirubrobacterales</taxon>
        <taxon>Solirubrobacteraceae</taxon>
        <taxon>environmental samples</taxon>
    </lineage>
</organism>
<proteinExistence type="predicted"/>
<dbReference type="EMBL" id="CADCVJ010000165">
    <property type="protein sequence ID" value="CAA9480389.1"/>
    <property type="molecule type" value="Genomic_DNA"/>
</dbReference>
<feature type="compositionally biased region" description="Basic residues" evidence="1">
    <location>
        <begin position="104"/>
        <end position="118"/>
    </location>
</feature>
<feature type="compositionally biased region" description="Low complexity" evidence="1">
    <location>
        <begin position="80"/>
        <end position="89"/>
    </location>
</feature>
<evidence type="ECO:0000256" key="1">
    <source>
        <dbReference type="SAM" id="MobiDB-lite"/>
    </source>
</evidence>
<feature type="non-terminal residue" evidence="2">
    <location>
        <position position="1"/>
    </location>
</feature>
<evidence type="ECO:0000313" key="2">
    <source>
        <dbReference type="EMBL" id="CAA9480389.1"/>
    </source>
</evidence>
<gene>
    <name evidence="2" type="ORF">AVDCRST_MAG38-1982</name>
</gene>
<name>A0A6J4RRP7_9ACTN</name>
<feature type="non-terminal residue" evidence="2">
    <location>
        <position position="133"/>
    </location>
</feature>
<feature type="compositionally biased region" description="Basic and acidic residues" evidence="1">
    <location>
        <begin position="42"/>
        <end position="54"/>
    </location>
</feature>
<protein>
    <submittedName>
        <fullName evidence="2">RidA/YER057c/UK114 superfamily, group 6</fullName>
    </submittedName>
</protein>
<dbReference type="AlphaFoldDB" id="A0A6J4RRP7"/>
<feature type="region of interest" description="Disordered" evidence="1">
    <location>
        <begin position="25"/>
        <end position="133"/>
    </location>
</feature>